<evidence type="ECO:0000313" key="2">
    <source>
        <dbReference type="EMBL" id="GAT95513.1"/>
    </source>
</evidence>
<reference evidence="2 3" key="1">
    <citation type="submission" date="2016-05" db="EMBL/GenBank/DDBJ databases">
        <title>First whole genome sequencing of Entamoeba histolytica HM1:IMSS-clone-6.</title>
        <authorList>
            <person name="Mukherjee Avik.K."/>
            <person name="Izumyama S."/>
            <person name="Nakada-Tsukui K."/>
            <person name="Nozaki T."/>
        </authorList>
    </citation>
    <scope>NUCLEOTIDE SEQUENCE [LARGE SCALE GENOMIC DNA]</scope>
    <source>
        <strain evidence="2 3">HM1:IMSS clone 6</strain>
    </source>
</reference>
<sequence>MLLTFIAFAHIVCVIVLSVMVMNHSSGKSYTLNALPLSYSHQNITITGFNLTGLNYERECGDIFKYPKATERDVILFSYGHTRKWKHNKKDMRFAFSLVRKVLPKVTLVMLTMGDVPQDFIQLMTEFNVTMVPSPKQYLKGWNCVNARIPLSLEYLKQHQSDIDRVAWSDTRDVFYFNDIFATIGMNDLVWMSECVSPTDCFRHSTTGQKLHFYWMWWFYGRDEAFKLTQYNTPTLNGGFGIGGVSRMIQLLTKLNQEMDPKFTFQWGYDQTLLNYLYYKGELIDVGLDVDRCTQRMCFANKLNIVGNGKSTTFSMKGSSCAPVLLHKGLPSRLMEMTITYR</sequence>
<accession>A0A175JQ59</accession>
<dbReference type="VEuPathDB" id="AmoebaDB:EHI7A_137970"/>
<gene>
    <name evidence="2" type="ORF">CL6EHI_079870</name>
</gene>
<dbReference type="VEuPathDB" id="AmoebaDB:KM1_178530"/>
<feature type="signal peptide" evidence="1">
    <location>
        <begin position="1"/>
        <end position="27"/>
    </location>
</feature>
<dbReference type="AlphaFoldDB" id="A0A175JQ59"/>
<dbReference type="VEuPathDB" id="AmoebaDB:EHI8A_171960"/>
<evidence type="ECO:0000313" key="3">
    <source>
        <dbReference type="Proteomes" id="UP000078387"/>
    </source>
</evidence>
<protein>
    <submittedName>
        <fullName evidence="2">Uncharacterized protein</fullName>
    </submittedName>
</protein>
<dbReference type="EMBL" id="BDEQ01000001">
    <property type="protein sequence ID" value="GAT95513.1"/>
    <property type="molecule type" value="Genomic_DNA"/>
</dbReference>
<dbReference type="VEuPathDB" id="AmoebaDB:EHI5A_159730"/>
<comment type="caution">
    <text evidence="2">The sequence shown here is derived from an EMBL/GenBank/DDBJ whole genome shotgun (WGS) entry which is preliminary data.</text>
</comment>
<name>A0A175JQ59_ENTHI</name>
<keyword evidence="1" id="KW-0732">Signal</keyword>
<organism evidence="2 3">
    <name type="scientific">Entamoeba histolytica</name>
    <dbReference type="NCBI Taxonomy" id="5759"/>
    <lineage>
        <taxon>Eukaryota</taxon>
        <taxon>Amoebozoa</taxon>
        <taxon>Evosea</taxon>
        <taxon>Archamoebae</taxon>
        <taxon>Mastigamoebida</taxon>
        <taxon>Entamoebidae</taxon>
        <taxon>Entamoeba</taxon>
    </lineage>
</organism>
<evidence type="ECO:0000256" key="1">
    <source>
        <dbReference type="SAM" id="SignalP"/>
    </source>
</evidence>
<dbReference type="eggNOG" id="ENOG502RFK7">
    <property type="taxonomic scope" value="Eukaryota"/>
</dbReference>
<proteinExistence type="predicted"/>
<dbReference type="Proteomes" id="UP000078387">
    <property type="component" value="Unassembled WGS sequence"/>
</dbReference>
<feature type="chain" id="PRO_5008039947" evidence="1">
    <location>
        <begin position="28"/>
        <end position="342"/>
    </location>
</feature>
<dbReference type="VEuPathDB" id="AmoebaDB:EHI_079870"/>